<sequence length="161" mass="18107">MKAKFTCVYFTAILAITIICGCGKKEPKDIEADYLVEYVKELHLQNNVKLVLILPGLGCHGCIEEGELFMKDMANNKNINFVLTKVESLKILQGKTGVNVKDHNNIIVDTDDRINVPTDNQIYPCVIHVKNGQFVSHEFQSPDNFMALANIKKQIEDGKLQ</sequence>
<dbReference type="PROSITE" id="PS51257">
    <property type="entry name" value="PROKAR_LIPOPROTEIN"/>
    <property type="match status" value="1"/>
</dbReference>
<dbReference type="EMBL" id="SACK01000013">
    <property type="protein sequence ID" value="RVT97201.1"/>
    <property type="molecule type" value="Genomic_DNA"/>
</dbReference>
<evidence type="ECO:0008006" key="3">
    <source>
        <dbReference type="Google" id="ProtNLM"/>
    </source>
</evidence>
<keyword evidence="2" id="KW-1185">Reference proteome</keyword>
<dbReference type="AlphaFoldDB" id="A0A3S2ULQ2"/>
<gene>
    <name evidence="1" type="ORF">EOD41_19540</name>
</gene>
<protein>
    <recommendedName>
        <fullName evidence="3">Thioredoxin family protein</fullName>
    </recommendedName>
</protein>
<evidence type="ECO:0000313" key="2">
    <source>
        <dbReference type="Proteomes" id="UP000282759"/>
    </source>
</evidence>
<evidence type="ECO:0000313" key="1">
    <source>
        <dbReference type="EMBL" id="RVT97201.1"/>
    </source>
</evidence>
<proteinExistence type="predicted"/>
<dbReference type="OrthoDB" id="826030at2"/>
<comment type="caution">
    <text evidence="1">The sequence shown here is derived from an EMBL/GenBank/DDBJ whole genome shotgun (WGS) entry which is preliminary data.</text>
</comment>
<organism evidence="1 2">
    <name type="scientific">Mucilaginibacter limnophilus</name>
    <dbReference type="NCBI Taxonomy" id="1932778"/>
    <lineage>
        <taxon>Bacteria</taxon>
        <taxon>Pseudomonadati</taxon>
        <taxon>Bacteroidota</taxon>
        <taxon>Sphingobacteriia</taxon>
        <taxon>Sphingobacteriales</taxon>
        <taxon>Sphingobacteriaceae</taxon>
        <taxon>Mucilaginibacter</taxon>
    </lineage>
</organism>
<accession>A0A3S2ULQ2</accession>
<name>A0A3S2ULQ2_9SPHI</name>
<dbReference type="Proteomes" id="UP000282759">
    <property type="component" value="Unassembled WGS sequence"/>
</dbReference>
<reference evidence="1 2" key="1">
    <citation type="submission" date="2019-01" db="EMBL/GenBank/DDBJ databases">
        <authorList>
            <person name="Chen W.-M."/>
        </authorList>
    </citation>
    <scope>NUCLEOTIDE SEQUENCE [LARGE SCALE GENOMIC DNA]</scope>
    <source>
        <strain evidence="1 2">YBJ-36</strain>
    </source>
</reference>
<dbReference type="RefSeq" id="WP_127708187.1">
    <property type="nucleotide sequence ID" value="NZ_SACK01000013.1"/>
</dbReference>